<dbReference type="PANTHER" id="PTHR37507">
    <property type="entry name" value="SPORULATION PROTEIN YDCC"/>
    <property type="match status" value="1"/>
</dbReference>
<dbReference type="InterPro" id="IPR033399">
    <property type="entry name" value="TP_0789-like"/>
</dbReference>
<dbReference type="CDD" id="cd16329">
    <property type="entry name" value="LolA_like"/>
    <property type="match status" value="1"/>
</dbReference>
<reference evidence="2" key="1">
    <citation type="submission" date="2018-05" db="EMBL/GenBank/DDBJ databases">
        <authorList>
            <person name="Lanie J.A."/>
            <person name="Ng W.-L."/>
            <person name="Kazmierczak K.M."/>
            <person name="Andrzejewski T.M."/>
            <person name="Davidsen T.M."/>
            <person name="Wayne K.J."/>
            <person name="Tettelin H."/>
            <person name="Glass J.I."/>
            <person name="Rusch D."/>
            <person name="Podicherti R."/>
            <person name="Tsui H.-C.T."/>
            <person name="Winkler M.E."/>
        </authorList>
    </citation>
    <scope>NUCLEOTIDE SEQUENCE</scope>
</reference>
<gene>
    <name evidence="2" type="ORF">METZ01_LOCUS23412</name>
</gene>
<dbReference type="SUPFAM" id="SSF89392">
    <property type="entry name" value="Prokaryotic lipoproteins and lipoprotein localization factors"/>
    <property type="match status" value="1"/>
</dbReference>
<organism evidence="2">
    <name type="scientific">marine metagenome</name>
    <dbReference type="NCBI Taxonomy" id="408172"/>
    <lineage>
        <taxon>unclassified sequences</taxon>
        <taxon>metagenomes</taxon>
        <taxon>ecological metagenomes</taxon>
    </lineage>
</organism>
<protein>
    <recommendedName>
        <fullName evidence="1">Uncharacterized protein TP-0789 domain-containing protein</fullName>
    </recommendedName>
</protein>
<dbReference type="Gene3D" id="2.50.20.10">
    <property type="entry name" value="Lipoprotein localisation LolA/LolB/LppX"/>
    <property type="match status" value="1"/>
</dbReference>
<evidence type="ECO:0000313" key="2">
    <source>
        <dbReference type="EMBL" id="SUZ70558.1"/>
    </source>
</evidence>
<evidence type="ECO:0000259" key="1">
    <source>
        <dbReference type="Pfam" id="PF17131"/>
    </source>
</evidence>
<accession>A0A381PVJ3</accession>
<dbReference type="PANTHER" id="PTHR37507:SF2">
    <property type="entry name" value="SPORULATION PROTEIN YDCC"/>
    <property type="match status" value="1"/>
</dbReference>
<dbReference type="AlphaFoldDB" id="A0A381PVJ3"/>
<proteinExistence type="predicted"/>
<dbReference type="InterPro" id="IPR052944">
    <property type="entry name" value="Sporulation_related"/>
</dbReference>
<dbReference type="InterPro" id="IPR029046">
    <property type="entry name" value="LolA/LolB/LppX"/>
</dbReference>
<dbReference type="Pfam" id="PF17131">
    <property type="entry name" value="LolA_like"/>
    <property type="match status" value="1"/>
</dbReference>
<dbReference type="EMBL" id="UINC01001094">
    <property type="protein sequence ID" value="SUZ70558.1"/>
    <property type="molecule type" value="Genomic_DNA"/>
</dbReference>
<feature type="domain" description="Uncharacterized protein TP-0789" evidence="1">
    <location>
        <begin position="65"/>
        <end position="246"/>
    </location>
</feature>
<name>A0A381PVJ3_9ZZZZ</name>
<sequence length="249" mass="29147">MNRALLFIFIFTISISKSFSQDANQILKYSEEKIRGITSSYTEMAIKIIRPKWKKEMVMKGWSIGDEYFVSLVLSPAKEKGTVFLKRGNEVWNYIPSIERTIKLPPSMMMQNWMGTDFTNDDLVQRSSVTNDYSNSIIGEQTIDGLDCWIIELIPKEDAPVVWGKLIMWIDKNDYMQLKTEFYDEYDELVSIMTGKSIKNFDGKKLPAIIEFIPLDKDGNKTIIERIVWKFDIVINQRLFMPNYMRNLK</sequence>